<feature type="compositionally biased region" description="Acidic residues" evidence="4">
    <location>
        <begin position="889"/>
        <end position="899"/>
    </location>
</feature>
<feature type="compositionally biased region" description="Polar residues" evidence="4">
    <location>
        <begin position="104"/>
        <end position="123"/>
    </location>
</feature>
<feature type="compositionally biased region" description="Basic and acidic residues" evidence="4">
    <location>
        <begin position="33"/>
        <end position="50"/>
    </location>
</feature>
<dbReference type="Pfam" id="PF00498">
    <property type="entry name" value="FHA"/>
    <property type="match status" value="1"/>
</dbReference>
<feature type="compositionally biased region" description="Polar residues" evidence="4">
    <location>
        <begin position="871"/>
        <end position="882"/>
    </location>
</feature>
<dbReference type="Proteomes" id="UP000290900">
    <property type="component" value="Unassembled WGS sequence"/>
</dbReference>
<dbReference type="GO" id="GO:0060962">
    <property type="term" value="P:regulation of ribosomal protein gene transcription by RNA polymerase II"/>
    <property type="evidence" value="ECO:0007669"/>
    <property type="project" value="InterPro"/>
</dbReference>
<dbReference type="STRING" id="13370.A0A448YSJ2"/>
<reference evidence="7 8" key="1">
    <citation type="submission" date="2018-12" db="EMBL/GenBank/DDBJ databases">
        <authorList>
            <person name="Tiukova I."/>
            <person name="Dainat J."/>
        </authorList>
    </citation>
    <scope>NUCLEOTIDE SEQUENCE [LARGE SCALE GENOMIC DNA]</scope>
</reference>
<dbReference type="PANTHER" id="PTHR21712:SF29">
    <property type="entry name" value="PRE-RRNA-PROCESSING PROTEIN FHL1"/>
    <property type="match status" value="1"/>
</dbReference>
<feature type="region of interest" description="Disordered" evidence="4">
    <location>
        <begin position="325"/>
        <end position="397"/>
    </location>
</feature>
<dbReference type="PRINTS" id="PR00053">
    <property type="entry name" value="FORKHEAD"/>
</dbReference>
<feature type="region of interest" description="Disordered" evidence="4">
    <location>
        <begin position="502"/>
        <end position="542"/>
    </location>
</feature>
<feature type="compositionally biased region" description="Polar residues" evidence="4">
    <location>
        <begin position="932"/>
        <end position="945"/>
    </location>
</feature>
<dbReference type="InterPro" id="IPR008984">
    <property type="entry name" value="SMAD_FHA_dom_sf"/>
</dbReference>
<dbReference type="PROSITE" id="PS50006">
    <property type="entry name" value="FHA_DOMAIN"/>
    <property type="match status" value="1"/>
</dbReference>
<evidence type="ECO:0000259" key="5">
    <source>
        <dbReference type="PROSITE" id="PS50006"/>
    </source>
</evidence>
<dbReference type="PROSITE" id="PS00658">
    <property type="entry name" value="FORK_HEAD_2"/>
    <property type="match status" value="1"/>
</dbReference>
<keyword evidence="2 3" id="KW-0539">Nucleus</keyword>
<keyword evidence="8" id="KW-1185">Reference proteome</keyword>
<feature type="compositionally biased region" description="Polar residues" evidence="4">
    <location>
        <begin position="851"/>
        <end position="863"/>
    </location>
</feature>
<dbReference type="GO" id="GO:0043565">
    <property type="term" value="F:sequence-specific DNA binding"/>
    <property type="evidence" value="ECO:0007669"/>
    <property type="project" value="InterPro"/>
</dbReference>
<feature type="domain" description="Fork-head" evidence="6">
    <location>
        <begin position="555"/>
        <end position="642"/>
    </location>
</feature>
<protein>
    <submittedName>
        <fullName evidence="7">DEKNAAC104958</fullName>
    </submittedName>
</protein>
<feature type="compositionally biased region" description="Low complexity" evidence="4">
    <location>
        <begin position="360"/>
        <end position="376"/>
    </location>
</feature>
<evidence type="ECO:0000256" key="2">
    <source>
        <dbReference type="ARBA" id="ARBA00023242"/>
    </source>
</evidence>
<feature type="region of interest" description="Disordered" evidence="4">
    <location>
        <begin position="758"/>
        <end position="954"/>
    </location>
</feature>
<feature type="DNA-binding region" description="Fork-head" evidence="3">
    <location>
        <begin position="555"/>
        <end position="642"/>
    </location>
</feature>
<dbReference type="SUPFAM" id="SSF49879">
    <property type="entry name" value="SMAD/FHA domain"/>
    <property type="match status" value="1"/>
</dbReference>
<feature type="region of interest" description="Disordered" evidence="4">
    <location>
        <begin position="1"/>
        <end position="139"/>
    </location>
</feature>
<feature type="compositionally biased region" description="Polar residues" evidence="4">
    <location>
        <begin position="54"/>
        <end position="82"/>
    </location>
</feature>
<dbReference type="CDD" id="cd00059">
    <property type="entry name" value="FH_FOX"/>
    <property type="match status" value="1"/>
</dbReference>
<feature type="compositionally biased region" description="Polar residues" evidence="4">
    <location>
        <begin position="1"/>
        <end position="21"/>
    </location>
</feature>
<evidence type="ECO:0000256" key="1">
    <source>
        <dbReference type="ARBA" id="ARBA00023125"/>
    </source>
</evidence>
<keyword evidence="1 3" id="KW-0238">DNA-binding</keyword>
<dbReference type="SUPFAM" id="SSF46785">
    <property type="entry name" value="Winged helix' DNA-binding domain"/>
    <property type="match status" value="1"/>
</dbReference>
<evidence type="ECO:0000256" key="3">
    <source>
        <dbReference type="PROSITE-ProRule" id="PRU00089"/>
    </source>
</evidence>
<proteinExistence type="predicted"/>
<dbReference type="CDD" id="cd22701">
    <property type="entry name" value="FHA_FKH1-like"/>
    <property type="match status" value="1"/>
</dbReference>
<dbReference type="InterPro" id="IPR036388">
    <property type="entry name" value="WH-like_DNA-bd_sf"/>
</dbReference>
<feature type="compositionally biased region" description="Polar residues" evidence="4">
    <location>
        <begin position="809"/>
        <end position="823"/>
    </location>
</feature>
<feature type="compositionally biased region" description="Polar residues" evidence="4">
    <location>
        <begin position="642"/>
        <end position="657"/>
    </location>
</feature>
<dbReference type="InterPro" id="IPR030456">
    <property type="entry name" value="TF_fork_head_CS_2"/>
</dbReference>
<feature type="compositionally biased region" description="Low complexity" evidence="4">
    <location>
        <begin position="502"/>
        <end position="514"/>
    </location>
</feature>
<feature type="compositionally biased region" description="Basic and acidic residues" evidence="4">
    <location>
        <begin position="910"/>
        <end position="923"/>
    </location>
</feature>
<dbReference type="InterPro" id="IPR036390">
    <property type="entry name" value="WH_DNA-bd_sf"/>
</dbReference>
<dbReference type="InterPro" id="IPR001766">
    <property type="entry name" value="Fork_head_dom"/>
</dbReference>
<dbReference type="PROSITE" id="PS50039">
    <property type="entry name" value="FORK_HEAD_3"/>
    <property type="match status" value="1"/>
</dbReference>
<dbReference type="InParanoid" id="A0A448YSJ2"/>
<feature type="compositionally biased region" description="Low complexity" evidence="4">
    <location>
        <begin position="327"/>
        <end position="336"/>
    </location>
</feature>
<dbReference type="EMBL" id="CAACVR010000056">
    <property type="protein sequence ID" value="VEU23878.1"/>
    <property type="molecule type" value="Genomic_DNA"/>
</dbReference>
<gene>
    <name evidence="7" type="ORF">BRENAR_LOCUS4607</name>
</gene>
<feature type="region of interest" description="Disordered" evidence="4">
    <location>
        <begin position="635"/>
        <end position="669"/>
    </location>
</feature>
<dbReference type="InterPro" id="IPR000253">
    <property type="entry name" value="FHA_dom"/>
</dbReference>
<dbReference type="AlphaFoldDB" id="A0A448YSJ2"/>
<feature type="compositionally biased region" description="Basic residues" evidence="4">
    <location>
        <begin position="532"/>
        <end position="541"/>
    </location>
</feature>
<accession>A0A448YSJ2</accession>
<feature type="compositionally biased region" description="Polar residues" evidence="4">
    <location>
        <begin position="349"/>
        <end position="359"/>
    </location>
</feature>
<feature type="domain" description="FHA" evidence="5">
    <location>
        <begin position="209"/>
        <end position="267"/>
    </location>
</feature>
<dbReference type="OrthoDB" id="5954824at2759"/>
<dbReference type="Gene3D" id="2.60.200.20">
    <property type="match status" value="1"/>
</dbReference>
<dbReference type="GO" id="GO:0003700">
    <property type="term" value="F:DNA-binding transcription factor activity"/>
    <property type="evidence" value="ECO:0007669"/>
    <property type="project" value="InterPro"/>
</dbReference>
<dbReference type="Gene3D" id="1.10.10.10">
    <property type="entry name" value="Winged helix-like DNA-binding domain superfamily/Winged helix DNA-binding domain"/>
    <property type="match status" value="1"/>
</dbReference>
<evidence type="ECO:0000313" key="8">
    <source>
        <dbReference type="Proteomes" id="UP000290900"/>
    </source>
</evidence>
<dbReference type="SMART" id="SM00339">
    <property type="entry name" value="FH"/>
    <property type="match status" value="1"/>
</dbReference>
<dbReference type="Pfam" id="PF00250">
    <property type="entry name" value="Forkhead"/>
    <property type="match status" value="1"/>
</dbReference>
<evidence type="ECO:0000256" key="4">
    <source>
        <dbReference type="SAM" id="MobiDB-lite"/>
    </source>
</evidence>
<dbReference type="InterPro" id="IPR045178">
    <property type="entry name" value="Fhl1/FHA1"/>
</dbReference>
<dbReference type="SMART" id="SM00240">
    <property type="entry name" value="FHA"/>
    <property type="match status" value="1"/>
</dbReference>
<name>A0A448YSJ2_BRENA</name>
<dbReference type="PANTHER" id="PTHR21712">
    <property type="entry name" value="PRE-RRNA-PROCESSING PROTEIN FHL1"/>
    <property type="match status" value="1"/>
</dbReference>
<comment type="subcellular location">
    <subcellularLocation>
        <location evidence="3">Nucleus</location>
    </subcellularLocation>
</comment>
<evidence type="ECO:0000313" key="7">
    <source>
        <dbReference type="EMBL" id="VEU23878.1"/>
    </source>
</evidence>
<organism evidence="7 8">
    <name type="scientific">Brettanomyces naardenensis</name>
    <name type="common">Yeast</name>
    <dbReference type="NCBI Taxonomy" id="13370"/>
    <lineage>
        <taxon>Eukaryota</taxon>
        <taxon>Fungi</taxon>
        <taxon>Dikarya</taxon>
        <taxon>Ascomycota</taxon>
        <taxon>Saccharomycotina</taxon>
        <taxon>Pichiomycetes</taxon>
        <taxon>Pichiales</taxon>
        <taxon>Pichiaceae</taxon>
        <taxon>Brettanomyces</taxon>
    </lineage>
</organism>
<dbReference type="GO" id="GO:0005634">
    <property type="term" value="C:nucleus"/>
    <property type="evidence" value="ECO:0007669"/>
    <property type="project" value="UniProtKB-SubCell"/>
</dbReference>
<sequence length="954" mass="103822">MSGSSLTSEQPSQGSSHQQVQALADSGYLGSPQHDELAALGTERDIDPVLDRPPTQNEINSLLASLPSADQPTTDKQNATNQDQDHLKSTRLSGDTTVEEVHENPSNGNALPDAGSSSPQLLGSEQRHHSQASTTDHPVTTPIASFNSSTALSLQQSRSIHGVSIKHEPRGIDSQDLESVSVPAPPEKIQAYALLDFDNFTFYVQTMQIMLGRMVEGDKTTEALDIHLGPQKAISRRHAKIFYNFGNQRFELSVLGRNGAFVDDSFVENGVTLPLRNNARIQIGETRFRFILPADEGGSKIGEAANLDSHSSPINPAQAVDLKTAFGNGHSHNHSSISTQPLSRDVSRSPISARTSIDVSSASSPKPLLSASASSRNARRPSRGKSSAEESKSPSPLISQADLLRTTSAHAAQAQAIAQNEAFAIQKGYLPASYLNGSQSSATSPTQTSLAQQQYVSSLQQTPYNPQTQSVPKLGKEFIDELRANAEASVIRKEEARAAAAAGVPPAASSTAPSNVPEGAPVSSNLGDNSKKERKRSRSKRAYTLEEIPEAYRTKPSCSYSTMITRCLQKNGTERGMSLSEIYRGIQEMYPYYEYCSDGWQSSVRHNLSMNKSFRKVSKEGKGWLWGLNKEAVSERERRQQKQTSPGESEQQKQPRASSPSSSKLSGDTKKALSYLQRELVRLTKDRKMYDRATTTQILTQALAMTIAQVNQAAKNAGIKGSPLLTLIDKNPGHVTKILSAALNAAAIQIAKKKGLPVHLPSKGQEGQESEIQEEKEKDAGAVDYQDVPTSVSPPSPSESKIKPISPSLNTAPNPAAAHQSSGIRKPQYYGRSSPATYHSISKPAPFAHQPSLTGEPTSTQMASELPERFQQFTQPSSTTKLETGERTEGDDEDEEEDFNQMLENLENQHNSEQKRLKEERQSQRTAEGEEGSTQSKRLTESSPQQERKVPRIK</sequence>
<evidence type="ECO:0000259" key="6">
    <source>
        <dbReference type="PROSITE" id="PS50039"/>
    </source>
</evidence>